<feature type="transmembrane region" description="Helical" evidence="1">
    <location>
        <begin position="61"/>
        <end position="82"/>
    </location>
</feature>
<protein>
    <submittedName>
        <fullName evidence="2">Uncharacterized protein</fullName>
    </submittedName>
</protein>
<keyword evidence="1" id="KW-0812">Transmembrane</keyword>
<gene>
    <name evidence="2" type="ORF">OU415_01025</name>
</gene>
<dbReference type="RefSeq" id="WP_270946564.1">
    <property type="nucleotide sequence ID" value="NZ_JAQGLA010000001.1"/>
</dbReference>
<feature type="transmembrane region" description="Helical" evidence="1">
    <location>
        <begin position="20"/>
        <end position="41"/>
    </location>
</feature>
<feature type="transmembrane region" description="Helical" evidence="1">
    <location>
        <begin position="148"/>
        <end position="168"/>
    </location>
</feature>
<evidence type="ECO:0000313" key="3">
    <source>
        <dbReference type="Proteomes" id="UP001210380"/>
    </source>
</evidence>
<evidence type="ECO:0000256" key="1">
    <source>
        <dbReference type="SAM" id="Phobius"/>
    </source>
</evidence>
<reference evidence="2 3" key="1">
    <citation type="submission" date="2022-11" db="EMBL/GenBank/DDBJ databases">
        <title>Draft genome sequence of Saccharopolyspora sp. WRP15-2 isolated from rhizosphere soils of wild rice in Thailand.</title>
        <authorList>
            <person name="Duangmal K."/>
            <person name="Kammanee S."/>
            <person name="Muangham S."/>
        </authorList>
    </citation>
    <scope>NUCLEOTIDE SEQUENCE [LARGE SCALE GENOMIC DNA]</scope>
    <source>
        <strain evidence="2 3">WRP15-2</strain>
    </source>
</reference>
<dbReference type="EMBL" id="JAQGLA010000001">
    <property type="protein sequence ID" value="MDA3623995.1"/>
    <property type="molecule type" value="Genomic_DNA"/>
</dbReference>
<organism evidence="2 3">
    <name type="scientific">Saccharopolyspora oryzae</name>
    <dbReference type="NCBI Taxonomy" id="2997343"/>
    <lineage>
        <taxon>Bacteria</taxon>
        <taxon>Bacillati</taxon>
        <taxon>Actinomycetota</taxon>
        <taxon>Actinomycetes</taxon>
        <taxon>Pseudonocardiales</taxon>
        <taxon>Pseudonocardiaceae</taxon>
        <taxon>Saccharopolyspora</taxon>
    </lineage>
</organism>
<keyword evidence="1" id="KW-1133">Transmembrane helix</keyword>
<feature type="transmembrane region" description="Helical" evidence="1">
    <location>
        <begin position="94"/>
        <end position="114"/>
    </location>
</feature>
<proteinExistence type="predicted"/>
<keyword evidence="1" id="KW-0472">Membrane</keyword>
<dbReference type="Proteomes" id="UP001210380">
    <property type="component" value="Unassembled WGS sequence"/>
</dbReference>
<name>A0ABT4UQK3_9PSEU</name>
<evidence type="ECO:0000313" key="2">
    <source>
        <dbReference type="EMBL" id="MDA3623995.1"/>
    </source>
</evidence>
<accession>A0ABT4UQK3</accession>
<comment type="caution">
    <text evidence="2">The sequence shown here is derived from an EMBL/GenBank/DDBJ whole genome shotgun (WGS) entry which is preliminary data.</text>
</comment>
<keyword evidence="3" id="KW-1185">Reference proteome</keyword>
<sequence>MGMKQGSPELVEGSHPRLVLAGVVAVTAIASAVVYALFLVGDGFPGDPALSRALGSAGMTLLALPFIVGVVLIVGLPLGLLVEKLCRKLNLGRLGTALTFGVLGLLVGLGPLSLLDPESLLNPLGPLPAVISAPLGRLTADHLVRHRVLFNCATLICTALALLSIAMWQS</sequence>